<dbReference type="EMBL" id="BAAAYX010000013">
    <property type="protein sequence ID" value="GAA3710277.1"/>
    <property type="molecule type" value="Genomic_DNA"/>
</dbReference>
<dbReference type="PANTHER" id="PTHR37817:SF1">
    <property type="entry name" value="N-ACETYLTRANSFERASE EIS"/>
    <property type="match status" value="1"/>
</dbReference>
<dbReference type="PANTHER" id="PTHR37817">
    <property type="entry name" value="N-ACETYLTRANSFERASE EIS"/>
    <property type="match status" value="1"/>
</dbReference>
<dbReference type="RefSeq" id="WP_344813289.1">
    <property type="nucleotide sequence ID" value="NZ_BAAAYX010000013.1"/>
</dbReference>
<dbReference type="InterPro" id="IPR036527">
    <property type="entry name" value="SCP2_sterol-bd_dom_sf"/>
</dbReference>
<accession>A0ABP7DU07</accession>
<evidence type="ECO:0000259" key="1">
    <source>
        <dbReference type="PROSITE" id="PS51186"/>
    </source>
</evidence>
<dbReference type="Pfam" id="PF13527">
    <property type="entry name" value="Acetyltransf_9"/>
    <property type="match status" value="1"/>
</dbReference>
<dbReference type="InterPro" id="IPR041380">
    <property type="entry name" value="Acetyltransf_17"/>
</dbReference>
<reference evidence="3" key="1">
    <citation type="journal article" date="2019" name="Int. J. Syst. Evol. Microbiol.">
        <title>The Global Catalogue of Microorganisms (GCM) 10K type strain sequencing project: providing services to taxonomists for standard genome sequencing and annotation.</title>
        <authorList>
            <consortium name="The Broad Institute Genomics Platform"/>
            <consortium name="The Broad Institute Genome Sequencing Center for Infectious Disease"/>
            <person name="Wu L."/>
            <person name="Ma J."/>
        </authorList>
    </citation>
    <scope>NUCLEOTIDE SEQUENCE [LARGE SCALE GENOMIC DNA]</scope>
    <source>
        <strain evidence="3">JCM 16548</strain>
    </source>
</reference>
<protein>
    <submittedName>
        <fullName evidence="2">GNAT family N-acetyltransferase</fullName>
    </submittedName>
</protein>
<dbReference type="Gene3D" id="3.30.1050.10">
    <property type="entry name" value="SCP2 sterol-binding domain"/>
    <property type="match status" value="1"/>
</dbReference>
<dbReference type="SUPFAM" id="SSF55729">
    <property type="entry name" value="Acyl-CoA N-acyltransferases (Nat)"/>
    <property type="match status" value="1"/>
</dbReference>
<comment type="caution">
    <text evidence="2">The sequence shown here is derived from an EMBL/GenBank/DDBJ whole genome shotgun (WGS) entry which is preliminary data.</text>
</comment>
<dbReference type="SUPFAM" id="SSF55718">
    <property type="entry name" value="SCP-like"/>
    <property type="match status" value="1"/>
</dbReference>
<dbReference type="InterPro" id="IPR016181">
    <property type="entry name" value="Acyl_CoA_acyltransferase"/>
</dbReference>
<dbReference type="InterPro" id="IPR051554">
    <property type="entry name" value="Acetyltransferase_Eis"/>
</dbReference>
<dbReference type="PROSITE" id="PS51186">
    <property type="entry name" value="GNAT"/>
    <property type="match status" value="1"/>
</dbReference>
<gene>
    <name evidence="2" type="ORF">GCM10022204_30860</name>
</gene>
<sequence>MSPDLPPTRPLVIRPLESTDADASRTLGFEAFGMPTTPPTEPATLDLPGRAFHGAFAGDRLVARLADRAYDSWFGGVPVPTCGIAGVTVALEDRGRGALSPLFGAALDAALERGAVVSGLYPTAARIYRRFGYELVSDYRTVAVATVDLGAVPPPFGVRVRRAEQGDLPAVREVYDTWAAAQNGPLTRRGVSFPTTDTELLDEFDGITVALDGDDRVVGYASWERGQHYDERGTIEVSDLLALSTDGYRALLRTIGSFSTVAPRTKIDTSGDDVIRQFLPGKAWETVGSDPYMLAVIDVAGALSRRGYPWFLAARLGFRVGEDGANRIAGTYRFEVAEGVGGCTAEDHTDDRTFHPRGLALLYAGVQSCANLRWAGLLTGGRPEQDAVWDTLFGGRQFHIRDYY</sequence>
<evidence type="ECO:0000313" key="3">
    <source>
        <dbReference type="Proteomes" id="UP001500051"/>
    </source>
</evidence>
<dbReference type="InterPro" id="IPR025559">
    <property type="entry name" value="Eis_dom"/>
</dbReference>
<feature type="domain" description="N-acetyltransferase" evidence="1">
    <location>
        <begin position="11"/>
        <end position="150"/>
    </location>
</feature>
<dbReference type="InterPro" id="IPR000182">
    <property type="entry name" value="GNAT_dom"/>
</dbReference>
<dbReference type="Pfam" id="PF17668">
    <property type="entry name" value="Acetyltransf_17"/>
    <property type="match status" value="1"/>
</dbReference>
<organism evidence="2 3">
    <name type="scientific">Microlunatus aurantiacus</name>
    <dbReference type="NCBI Taxonomy" id="446786"/>
    <lineage>
        <taxon>Bacteria</taxon>
        <taxon>Bacillati</taxon>
        <taxon>Actinomycetota</taxon>
        <taxon>Actinomycetes</taxon>
        <taxon>Propionibacteriales</taxon>
        <taxon>Propionibacteriaceae</taxon>
        <taxon>Microlunatus</taxon>
    </lineage>
</organism>
<proteinExistence type="predicted"/>
<dbReference type="Pfam" id="PF13530">
    <property type="entry name" value="SCP2_2"/>
    <property type="match status" value="1"/>
</dbReference>
<keyword evidence="3" id="KW-1185">Reference proteome</keyword>
<evidence type="ECO:0000313" key="2">
    <source>
        <dbReference type="EMBL" id="GAA3710277.1"/>
    </source>
</evidence>
<dbReference type="Gene3D" id="3.40.630.30">
    <property type="match status" value="2"/>
</dbReference>
<dbReference type="Proteomes" id="UP001500051">
    <property type="component" value="Unassembled WGS sequence"/>
</dbReference>
<name>A0ABP7DU07_9ACTN</name>